<reference evidence="3" key="1">
    <citation type="submission" date="2017-01" db="EMBL/GenBank/DDBJ databases">
        <authorList>
            <person name="Assis F.L."/>
            <person name="Abrahao J.S."/>
            <person name="Silva L."/>
            <person name="Khalil J.B."/>
            <person name="Rodrigues R."/>
            <person name="Silva L.S."/>
            <person name="Arantes T."/>
            <person name="Boratto P."/>
            <person name="Andrade M."/>
            <person name="Kroon E.G."/>
            <person name="Ribeiro B."/>
            <person name="Bergier I."/>
            <person name="Seligmann H."/>
            <person name="Ghigo E."/>
            <person name="Colson P."/>
            <person name="Levasseur A."/>
            <person name="Raoult D."/>
            <person name="Scola B.L."/>
        </authorList>
    </citation>
    <scope>NUCLEOTIDE SEQUENCE</scope>
    <source>
        <strain evidence="3">Soda lake</strain>
    </source>
</reference>
<dbReference type="GO" id="GO:0016746">
    <property type="term" value="F:acyltransferase activity"/>
    <property type="evidence" value="ECO:0007669"/>
    <property type="project" value="InterPro"/>
</dbReference>
<dbReference type="GeneID" id="80518343"/>
<keyword evidence="1" id="KW-0812">Transmembrane</keyword>
<feature type="transmembrane region" description="Helical" evidence="1">
    <location>
        <begin position="59"/>
        <end position="78"/>
    </location>
</feature>
<protein>
    <recommendedName>
        <fullName evidence="2">Phospholipid/glycerol acyltransferase domain-containing protein</fullName>
    </recommendedName>
</protein>
<feature type="transmembrane region" description="Helical" evidence="1">
    <location>
        <begin position="7"/>
        <end position="26"/>
    </location>
</feature>
<dbReference type="CDD" id="cd07990">
    <property type="entry name" value="LPLAT_LCLAT1-like"/>
    <property type="match status" value="1"/>
</dbReference>
<dbReference type="PANTHER" id="PTHR10983:SF16">
    <property type="entry name" value="LYSOCARDIOLIPIN ACYLTRANSFERASE 1"/>
    <property type="match status" value="1"/>
</dbReference>
<accession>A0A6N1NTH8</accession>
<reference evidence="3" key="2">
    <citation type="journal article" date="2018" name="Nat. Commun.">
        <title>Tailed giant Tupanvirus possesses the most complete translational apparatus of the known virosphere.</title>
        <authorList>
            <person name="Abrahao J."/>
            <person name="Silva L."/>
            <person name="Silva L.S."/>
            <person name="Khalil J.Y.B."/>
            <person name="Rodrigues R."/>
            <person name="Arantes T."/>
            <person name="Assis F."/>
            <person name="Boratto P."/>
            <person name="Andrade M."/>
            <person name="Kroon E.G."/>
            <person name="Ribeiro B."/>
            <person name="Bergier I."/>
            <person name="Seligmann H."/>
            <person name="Ghigo E."/>
            <person name="Colson P."/>
            <person name="Levasseur A."/>
            <person name="Kroemer G."/>
            <person name="Raoult D."/>
            <person name="La Scola B."/>
        </authorList>
    </citation>
    <scope>NUCLEOTIDE SEQUENCE [LARGE SCALE GENOMIC DNA]</scope>
    <source>
        <strain evidence="3">Soda lake</strain>
    </source>
</reference>
<keyword evidence="1" id="KW-0472">Membrane</keyword>
<feature type="domain" description="Phospholipid/glycerol acyltransferase" evidence="2">
    <location>
        <begin position="87"/>
        <end position="205"/>
    </location>
</feature>
<proteinExistence type="predicted"/>
<dbReference type="SUPFAM" id="SSF69593">
    <property type="entry name" value="Glycerol-3-phosphate (1)-acyltransferase"/>
    <property type="match status" value="1"/>
</dbReference>
<evidence type="ECO:0000256" key="1">
    <source>
        <dbReference type="SAM" id="Phobius"/>
    </source>
</evidence>
<evidence type="ECO:0000259" key="2">
    <source>
        <dbReference type="SMART" id="SM00563"/>
    </source>
</evidence>
<dbReference type="KEGG" id="vg:80518343"/>
<feature type="transmembrane region" description="Helical" evidence="1">
    <location>
        <begin position="287"/>
        <end position="305"/>
    </location>
</feature>
<dbReference type="InterPro" id="IPR002123">
    <property type="entry name" value="Plipid/glycerol_acylTrfase"/>
</dbReference>
<organism evidence="3">
    <name type="scientific">Tupanvirus soda lake</name>
    <dbReference type="NCBI Taxonomy" id="2126985"/>
    <lineage>
        <taxon>Viruses</taxon>
        <taxon>Varidnaviria</taxon>
        <taxon>Bamfordvirae</taxon>
        <taxon>Nucleocytoviricota</taxon>
        <taxon>Megaviricetes</taxon>
        <taxon>Imitervirales</taxon>
        <taxon>Mimiviridae</taxon>
        <taxon>Megamimivirinae</taxon>
        <taxon>Tupanvirus</taxon>
        <taxon>Tupanvirus salinum</taxon>
    </lineage>
</organism>
<keyword evidence="1" id="KW-1133">Transmembrane helix</keyword>
<dbReference type="Pfam" id="PF01553">
    <property type="entry name" value="Acyltransferase"/>
    <property type="match status" value="1"/>
</dbReference>
<dbReference type="PANTHER" id="PTHR10983">
    <property type="entry name" value="1-ACYLGLYCEROL-3-PHOSPHATE ACYLTRANSFERASE-RELATED"/>
    <property type="match status" value="1"/>
</dbReference>
<dbReference type="RefSeq" id="YP_010781579.1">
    <property type="nucleotide sequence ID" value="NC_075039.1"/>
</dbReference>
<name>A0A6N1NTH8_9VIRU</name>
<dbReference type="EMBL" id="KY523104">
    <property type="protein sequence ID" value="QKU34926.1"/>
    <property type="molecule type" value="Genomic_DNA"/>
</dbReference>
<evidence type="ECO:0000313" key="3">
    <source>
        <dbReference type="EMBL" id="QKU34926.1"/>
    </source>
</evidence>
<sequence>MKIITVLSAFIYYVYLIMLTYMYNIISEFANYAETVFRNKIGISKKKFGGIGFYNNIKYYYAHGFLLILKILGIEIYLNNQISPERMLWISNHRSKMDGLIIQSILCANGNHVVSVVKKSIAYIPIFGSFGRHTESIFIHRVRELAQKVLKQHSRKCYKYDRSILIFPEGATMTPSSKKRSDKYATENNIPITKNVLVPRTTGFKIIKAEGCFDKVGNITIRYADPEIPNVSEHSFFDLFKTFPKKIYLDISYENINAEDLENVFDKKDKSLDQPLVRDNFNVQCKYSKLCLFFNLIIFILFYSLVFMVPFVRYSTLVITTITSIAMFFK</sequence>
<dbReference type="SMART" id="SM00563">
    <property type="entry name" value="PlsC"/>
    <property type="match status" value="1"/>
</dbReference>